<dbReference type="AlphaFoldDB" id="A0A6G1C150"/>
<dbReference type="Proteomes" id="UP000479710">
    <property type="component" value="Unassembled WGS sequence"/>
</dbReference>
<reference evidence="1 2" key="1">
    <citation type="submission" date="2019-11" db="EMBL/GenBank/DDBJ databases">
        <title>Whole genome sequence of Oryza granulata.</title>
        <authorList>
            <person name="Li W."/>
        </authorList>
    </citation>
    <scope>NUCLEOTIDE SEQUENCE [LARGE SCALE GENOMIC DNA]</scope>
    <source>
        <strain evidence="2">cv. Menghai</strain>
        <tissue evidence="1">Leaf</tissue>
    </source>
</reference>
<organism evidence="1 2">
    <name type="scientific">Oryza meyeriana var. granulata</name>
    <dbReference type="NCBI Taxonomy" id="110450"/>
    <lineage>
        <taxon>Eukaryota</taxon>
        <taxon>Viridiplantae</taxon>
        <taxon>Streptophyta</taxon>
        <taxon>Embryophyta</taxon>
        <taxon>Tracheophyta</taxon>
        <taxon>Spermatophyta</taxon>
        <taxon>Magnoliopsida</taxon>
        <taxon>Liliopsida</taxon>
        <taxon>Poales</taxon>
        <taxon>Poaceae</taxon>
        <taxon>BOP clade</taxon>
        <taxon>Oryzoideae</taxon>
        <taxon>Oryzeae</taxon>
        <taxon>Oryzinae</taxon>
        <taxon>Oryza</taxon>
        <taxon>Oryza meyeriana</taxon>
    </lineage>
</organism>
<accession>A0A6G1C150</accession>
<dbReference type="EMBL" id="SPHZ02000011">
    <property type="protein sequence ID" value="KAF0893846.1"/>
    <property type="molecule type" value="Genomic_DNA"/>
</dbReference>
<gene>
    <name evidence="1" type="ORF">E2562_029721</name>
</gene>
<protein>
    <submittedName>
        <fullName evidence="1">Uncharacterized protein</fullName>
    </submittedName>
</protein>
<keyword evidence="2" id="KW-1185">Reference proteome</keyword>
<comment type="caution">
    <text evidence="1">The sequence shown here is derived from an EMBL/GenBank/DDBJ whole genome shotgun (WGS) entry which is preliminary data.</text>
</comment>
<evidence type="ECO:0000313" key="2">
    <source>
        <dbReference type="Proteomes" id="UP000479710"/>
    </source>
</evidence>
<name>A0A6G1C150_9ORYZ</name>
<proteinExistence type="predicted"/>
<evidence type="ECO:0000313" key="1">
    <source>
        <dbReference type="EMBL" id="KAF0893846.1"/>
    </source>
</evidence>
<sequence>MATKEMACCCCGLVPYRGSKPVRLLLKWLPLRQLGVAKLEAHAQPEEARVLVAAQCARYCARSDP</sequence>